<feature type="compositionally biased region" description="Basic and acidic residues" evidence="1">
    <location>
        <begin position="164"/>
        <end position="174"/>
    </location>
</feature>
<feature type="compositionally biased region" description="Polar residues" evidence="1">
    <location>
        <begin position="149"/>
        <end position="163"/>
    </location>
</feature>
<feature type="compositionally biased region" description="Basic and acidic residues" evidence="1">
    <location>
        <begin position="111"/>
        <end position="121"/>
    </location>
</feature>
<evidence type="ECO:0000256" key="1">
    <source>
        <dbReference type="SAM" id="MobiDB-lite"/>
    </source>
</evidence>
<accession>A0A0C9UD00</accession>
<evidence type="ECO:0000313" key="2">
    <source>
        <dbReference type="EMBL" id="KIJ22905.1"/>
    </source>
</evidence>
<feature type="compositionally biased region" description="Low complexity" evidence="1">
    <location>
        <begin position="128"/>
        <end position="138"/>
    </location>
</feature>
<name>A0A0C9UD00_SPHS4</name>
<proteinExistence type="predicted"/>
<feature type="compositionally biased region" description="Polar residues" evidence="1">
    <location>
        <begin position="175"/>
        <end position="185"/>
    </location>
</feature>
<dbReference type="EMBL" id="KN837886">
    <property type="protein sequence ID" value="KIJ22905.1"/>
    <property type="molecule type" value="Genomic_DNA"/>
</dbReference>
<dbReference type="AlphaFoldDB" id="A0A0C9UD00"/>
<evidence type="ECO:0000313" key="3">
    <source>
        <dbReference type="Proteomes" id="UP000054279"/>
    </source>
</evidence>
<dbReference type="HOGENOM" id="CLU_1113653_0_0_1"/>
<dbReference type="Proteomes" id="UP000054279">
    <property type="component" value="Unassembled WGS sequence"/>
</dbReference>
<organism evidence="2 3">
    <name type="scientific">Sphaerobolus stellatus (strain SS14)</name>
    <dbReference type="NCBI Taxonomy" id="990650"/>
    <lineage>
        <taxon>Eukaryota</taxon>
        <taxon>Fungi</taxon>
        <taxon>Dikarya</taxon>
        <taxon>Basidiomycota</taxon>
        <taxon>Agaricomycotina</taxon>
        <taxon>Agaricomycetes</taxon>
        <taxon>Phallomycetidae</taxon>
        <taxon>Geastrales</taxon>
        <taxon>Sphaerobolaceae</taxon>
        <taxon>Sphaerobolus</taxon>
    </lineage>
</organism>
<reference evidence="2 3" key="1">
    <citation type="submission" date="2014-06" db="EMBL/GenBank/DDBJ databases">
        <title>Evolutionary Origins and Diversification of the Mycorrhizal Mutualists.</title>
        <authorList>
            <consortium name="DOE Joint Genome Institute"/>
            <consortium name="Mycorrhizal Genomics Consortium"/>
            <person name="Kohler A."/>
            <person name="Kuo A."/>
            <person name="Nagy L.G."/>
            <person name="Floudas D."/>
            <person name="Copeland A."/>
            <person name="Barry K.W."/>
            <person name="Cichocki N."/>
            <person name="Veneault-Fourrey C."/>
            <person name="LaButti K."/>
            <person name="Lindquist E.A."/>
            <person name="Lipzen A."/>
            <person name="Lundell T."/>
            <person name="Morin E."/>
            <person name="Murat C."/>
            <person name="Riley R."/>
            <person name="Ohm R."/>
            <person name="Sun H."/>
            <person name="Tunlid A."/>
            <person name="Henrissat B."/>
            <person name="Grigoriev I.V."/>
            <person name="Hibbett D.S."/>
            <person name="Martin F."/>
        </authorList>
    </citation>
    <scope>NUCLEOTIDE SEQUENCE [LARGE SCALE GENOMIC DNA]</scope>
    <source>
        <strain evidence="2 3">SS14</strain>
    </source>
</reference>
<keyword evidence="3" id="KW-1185">Reference proteome</keyword>
<sequence>MLSRRAQCTGGFTQPCLPKRWISTRAAYKHQPVPRAPSEQPARKDSLVVDLRNWGGAANKGKSSPALSYRPNLKKWESQPTASKWDRPPPIPSRTDDSPTPYRTSSTTSSLERRAPIDRSKPINPPASHSSFSPSSRHSTSRDGENKWQRQQPPSGLQQTGPSHQRDEGGKDSHSITSKLGQTSDKVLERATKEPREVVEEIYVAKEDSAINRFDKGTEEKVVRRLNESAKYNKRGSLFTQGGGIERKSR</sequence>
<protein>
    <submittedName>
        <fullName evidence="2">Uncharacterized protein</fullName>
    </submittedName>
</protein>
<feature type="compositionally biased region" description="Low complexity" evidence="1">
    <location>
        <begin position="98"/>
        <end position="110"/>
    </location>
</feature>
<gene>
    <name evidence="2" type="ORF">M422DRAFT_276612</name>
</gene>
<feature type="non-terminal residue" evidence="2">
    <location>
        <position position="1"/>
    </location>
</feature>
<feature type="region of interest" description="Disordered" evidence="1">
    <location>
        <begin position="28"/>
        <end position="194"/>
    </location>
</feature>